<dbReference type="SMART" id="SM00256">
    <property type="entry name" value="FBOX"/>
    <property type="match status" value="1"/>
</dbReference>
<organism evidence="2 3">
    <name type="scientific">Obba rivulosa</name>
    <dbReference type="NCBI Taxonomy" id="1052685"/>
    <lineage>
        <taxon>Eukaryota</taxon>
        <taxon>Fungi</taxon>
        <taxon>Dikarya</taxon>
        <taxon>Basidiomycota</taxon>
        <taxon>Agaricomycotina</taxon>
        <taxon>Agaricomycetes</taxon>
        <taxon>Polyporales</taxon>
        <taxon>Gelatoporiaceae</taxon>
        <taxon>Obba</taxon>
    </lineage>
</organism>
<dbReference type="PROSITE" id="PS50181">
    <property type="entry name" value="FBOX"/>
    <property type="match status" value="1"/>
</dbReference>
<dbReference type="AlphaFoldDB" id="A0A8E2DGK4"/>
<dbReference type="Gene3D" id="2.130.10.10">
    <property type="entry name" value="YVTN repeat-like/Quinoprotein amine dehydrogenase"/>
    <property type="match status" value="1"/>
</dbReference>
<keyword evidence="3" id="KW-1185">Reference proteome</keyword>
<accession>A0A8E2DGK4</accession>
<dbReference type="EMBL" id="KV722623">
    <property type="protein sequence ID" value="OCH84909.1"/>
    <property type="molecule type" value="Genomic_DNA"/>
</dbReference>
<dbReference type="CDD" id="cd09917">
    <property type="entry name" value="F-box_SF"/>
    <property type="match status" value="1"/>
</dbReference>
<dbReference type="InterPro" id="IPR001810">
    <property type="entry name" value="F-box_dom"/>
</dbReference>
<proteinExistence type="predicted"/>
<name>A0A8E2DGK4_9APHY</name>
<evidence type="ECO:0000313" key="3">
    <source>
        <dbReference type="Proteomes" id="UP000250043"/>
    </source>
</evidence>
<gene>
    <name evidence="2" type="ORF">OBBRIDRAFT_763676</name>
</gene>
<dbReference type="InterPro" id="IPR036322">
    <property type="entry name" value="WD40_repeat_dom_sf"/>
</dbReference>
<dbReference type="Pfam" id="PF00646">
    <property type="entry name" value="F-box"/>
    <property type="match status" value="1"/>
</dbReference>
<dbReference type="InterPro" id="IPR036047">
    <property type="entry name" value="F-box-like_dom_sf"/>
</dbReference>
<dbReference type="SUPFAM" id="SSF50978">
    <property type="entry name" value="WD40 repeat-like"/>
    <property type="match status" value="1"/>
</dbReference>
<dbReference type="SUPFAM" id="SSF81383">
    <property type="entry name" value="F-box domain"/>
    <property type="match status" value="1"/>
</dbReference>
<feature type="domain" description="F-box" evidence="1">
    <location>
        <begin position="3"/>
        <end position="48"/>
    </location>
</feature>
<dbReference type="InterPro" id="IPR015943">
    <property type="entry name" value="WD40/YVTN_repeat-like_dom_sf"/>
</dbReference>
<evidence type="ECO:0000259" key="1">
    <source>
        <dbReference type="PROSITE" id="PS50181"/>
    </source>
</evidence>
<dbReference type="OrthoDB" id="1259151at2759"/>
<dbReference type="Proteomes" id="UP000250043">
    <property type="component" value="Unassembled WGS sequence"/>
</dbReference>
<protein>
    <recommendedName>
        <fullName evidence="1">F-box domain-containing protein</fullName>
    </recommendedName>
</protein>
<evidence type="ECO:0000313" key="2">
    <source>
        <dbReference type="EMBL" id="OCH84909.1"/>
    </source>
</evidence>
<reference evidence="2 3" key="1">
    <citation type="submission" date="2016-07" db="EMBL/GenBank/DDBJ databases">
        <title>Draft genome of the white-rot fungus Obba rivulosa 3A-2.</title>
        <authorList>
            <consortium name="DOE Joint Genome Institute"/>
            <person name="Miettinen O."/>
            <person name="Riley R."/>
            <person name="Acob R."/>
            <person name="Barry K."/>
            <person name="Cullen D."/>
            <person name="De Vries R."/>
            <person name="Hainaut M."/>
            <person name="Hatakka A."/>
            <person name="Henrissat B."/>
            <person name="Hilden K."/>
            <person name="Kuo R."/>
            <person name="Labutti K."/>
            <person name="Lipzen A."/>
            <person name="Makela M.R."/>
            <person name="Sandor L."/>
            <person name="Spatafora J.W."/>
            <person name="Grigoriev I.V."/>
            <person name="Hibbett D.S."/>
        </authorList>
    </citation>
    <scope>NUCLEOTIDE SEQUENCE [LARGE SCALE GENOMIC DNA]</scope>
    <source>
        <strain evidence="2 3">3A-2</strain>
    </source>
</reference>
<sequence length="491" mass="53039">MPSLHFHDLPTDVFVIVLQYLSVSDLAALSCVCSSLHALVKEFGWKIHLRLHPRPSHSLRKSFASWNAYEQVRYHTTTDRRWDNGEFVARPLSHRWKGKLQPLLAVNDSRLFIGAGNTIYSYIFTASDPGGGAPGIQLECSYTTSSRLQATRDITGLASVPDGGRDRTLYVGYADGALERIELPPCKAGAENTPIEAPYRQRREYHGEDLVESVSSAGGYVLSLSSGGTAVFLDLAADPAPASPQLVQLNARSWSTHLCASAAHPYAVFGTSSATPLVVHDISPAALSPTASAILAASPPQADEPYRPSAVYGICSPPPSSPLGGSNQVVISGWYDGMVRIHDLRASKRARATSSPDGPAPLLPVMAVYDPWLFEPIYDVAAGGGSSSHIAAGTARHSVVALWDVRAPQQGWSVHGPGNDSSPVYSVIMESSRVFGATQSRAFVLDFGPNVKEDTYPGLPRNHREDGLKRRDKSGVGFYVTKYTHGRTREY</sequence>